<dbReference type="Gene3D" id="3.40.50.2300">
    <property type="match status" value="1"/>
</dbReference>
<dbReference type="PANTHER" id="PTHR43214">
    <property type="entry name" value="TWO-COMPONENT RESPONSE REGULATOR"/>
    <property type="match status" value="1"/>
</dbReference>
<feature type="domain" description="Response regulatory" evidence="5">
    <location>
        <begin position="16"/>
        <end position="131"/>
    </location>
</feature>
<evidence type="ECO:0000256" key="2">
    <source>
        <dbReference type="ARBA" id="ARBA00023125"/>
    </source>
</evidence>
<reference evidence="6 7" key="1">
    <citation type="journal article" date="2019" name="Int. J. Syst. Evol. Microbiol.">
        <title>The Global Catalogue of Microorganisms (GCM) 10K type strain sequencing project: providing services to taxonomists for standard genome sequencing and annotation.</title>
        <authorList>
            <consortium name="The Broad Institute Genomics Platform"/>
            <consortium name="The Broad Institute Genome Sequencing Center for Infectious Disease"/>
            <person name="Wu L."/>
            <person name="Ma J."/>
        </authorList>
    </citation>
    <scope>NUCLEOTIDE SEQUENCE [LARGE SCALE GENOMIC DNA]</scope>
    <source>
        <strain evidence="6 7">JCM 14559</strain>
    </source>
</reference>
<dbReference type="PROSITE" id="PS50110">
    <property type="entry name" value="RESPONSE_REGULATORY"/>
    <property type="match status" value="1"/>
</dbReference>
<dbReference type="SUPFAM" id="SSF52172">
    <property type="entry name" value="CheY-like"/>
    <property type="match status" value="1"/>
</dbReference>
<dbReference type="InterPro" id="IPR000792">
    <property type="entry name" value="Tscrpt_reg_LuxR_C"/>
</dbReference>
<evidence type="ECO:0000313" key="7">
    <source>
        <dbReference type="Proteomes" id="UP001500897"/>
    </source>
</evidence>
<evidence type="ECO:0000256" key="4">
    <source>
        <dbReference type="PROSITE-ProRule" id="PRU00169"/>
    </source>
</evidence>
<sequence>MRDRRGRDPGAQPGTRVAVVDDDTVIREGLPHLLPGVRVVLAVSSVEELLAARPETDAVLLDLVLTGTGRTGVRQGAAAVEAVARAGHRTLIYTNERRREVLVGCMAAGARGVVHKAEPLAALAAAVAEVAADRVVITQALVGLAELAERRGGLPSLTPRQREILSARARGEAFRSIAERLFIGKKTAEEHMAVVTAKFADFLRDHSPADLERELGLGPGDLLDHRRLN</sequence>
<dbReference type="InterPro" id="IPR011006">
    <property type="entry name" value="CheY-like_superfamily"/>
</dbReference>
<dbReference type="EMBL" id="BAAANS010000010">
    <property type="protein sequence ID" value="GAA2093521.1"/>
    <property type="molecule type" value="Genomic_DNA"/>
</dbReference>
<evidence type="ECO:0000313" key="6">
    <source>
        <dbReference type="EMBL" id="GAA2093521.1"/>
    </source>
</evidence>
<feature type="modified residue" description="4-aspartylphosphate" evidence="4">
    <location>
        <position position="62"/>
    </location>
</feature>
<dbReference type="Pfam" id="PF00196">
    <property type="entry name" value="GerE"/>
    <property type="match status" value="1"/>
</dbReference>
<evidence type="ECO:0000256" key="1">
    <source>
        <dbReference type="ARBA" id="ARBA00023015"/>
    </source>
</evidence>
<dbReference type="Proteomes" id="UP001500897">
    <property type="component" value="Unassembled WGS sequence"/>
</dbReference>
<dbReference type="InterPro" id="IPR001789">
    <property type="entry name" value="Sig_transdc_resp-reg_receiver"/>
</dbReference>
<gene>
    <name evidence="6" type="ORF">GCM10009759_20190</name>
</gene>
<keyword evidence="4" id="KW-0597">Phosphoprotein</keyword>
<dbReference type="PRINTS" id="PR00038">
    <property type="entry name" value="HTHLUXR"/>
</dbReference>
<keyword evidence="2" id="KW-0238">DNA-binding</keyword>
<organism evidence="6 7">
    <name type="scientific">Kitasatospora saccharophila</name>
    <dbReference type="NCBI Taxonomy" id="407973"/>
    <lineage>
        <taxon>Bacteria</taxon>
        <taxon>Bacillati</taxon>
        <taxon>Actinomycetota</taxon>
        <taxon>Actinomycetes</taxon>
        <taxon>Kitasatosporales</taxon>
        <taxon>Streptomycetaceae</taxon>
        <taxon>Kitasatospora</taxon>
    </lineage>
</organism>
<accession>A0ABN2WK82</accession>
<protein>
    <submittedName>
        <fullName evidence="6">Response regulator transcription factor</fullName>
    </submittedName>
</protein>
<dbReference type="SMART" id="SM00448">
    <property type="entry name" value="REC"/>
    <property type="match status" value="1"/>
</dbReference>
<evidence type="ECO:0000259" key="5">
    <source>
        <dbReference type="PROSITE" id="PS50110"/>
    </source>
</evidence>
<dbReference type="SUPFAM" id="SSF46894">
    <property type="entry name" value="C-terminal effector domain of the bipartite response regulators"/>
    <property type="match status" value="1"/>
</dbReference>
<name>A0ABN2WK82_9ACTN</name>
<evidence type="ECO:0000256" key="3">
    <source>
        <dbReference type="ARBA" id="ARBA00023163"/>
    </source>
</evidence>
<keyword evidence="3" id="KW-0804">Transcription</keyword>
<comment type="caution">
    <text evidence="6">The sequence shown here is derived from an EMBL/GenBank/DDBJ whole genome shotgun (WGS) entry which is preliminary data.</text>
</comment>
<proteinExistence type="predicted"/>
<dbReference type="SMART" id="SM00421">
    <property type="entry name" value="HTH_LUXR"/>
    <property type="match status" value="1"/>
</dbReference>
<dbReference type="InterPro" id="IPR016032">
    <property type="entry name" value="Sig_transdc_resp-reg_C-effctor"/>
</dbReference>
<dbReference type="RefSeq" id="WP_344551609.1">
    <property type="nucleotide sequence ID" value="NZ_BAAANS010000010.1"/>
</dbReference>
<dbReference type="InterPro" id="IPR039420">
    <property type="entry name" value="WalR-like"/>
</dbReference>
<keyword evidence="7" id="KW-1185">Reference proteome</keyword>
<keyword evidence="1" id="KW-0805">Transcription regulation</keyword>
<dbReference type="PANTHER" id="PTHR43214:SF24">
    <property type="entry name" value="TRANSCRIPTIONAL REGULATORY PROTEIN NARL-RELATED"/>
    <property type="match status" value="1"/>
</dbReference>